<evidence type="ECO:0000313" key="1">
    <source>
        <dbReference type="EMBL" id="KAK4662174.1"/>
    </source>
</evidence>
<proteinExistence type="predicted"/>
<dbReference type="GeneID" id="87926755"/>
<dbReference type="EMBL" id="JAFFHB010000009">
    <property type="protein sequence ID" value="KAK4662174.1"/>
    <property type="molecule type" value="Genomic_DNA"/>
</dbReference>
<sequence length="149" mass="16322">MSKAPLPLVICTPELREKPSWWQTSMEVDGTGVLPSTSRLEKSVVGEEVGTGSLLCARGAPPLERVREGEEKKQAADILGVVVKELRRDGLEVVMRRRVVSLRAGAERGMEGENVAIVPKPGLYVYGMQPFSREHRSNETIKLAPSAQT</sequence>
<protein>
    <submittedName>
        <fullName evidence="1">Uncharacterized protein</fullName>
    </submittedName>
</protein>
<comment type="caution">
    <text evidence="1">The sequence shown here is derived from an EMBL/GenBank/DDBJ whole genome shotgun (WGS) entry which is preliminary data.</text>
</comment>
<evidence type="ECO:0000313" key="2">
    <source>
        <dbReference type="Proteomes" id="UP001326199"/>
    </source>
</evidence>
<keyword evidence="2" id="KW-1185">Reference proteome</keyword>
<accession>A0ABR0H2P2</accession>
<dbReference type="RefSeq" id="XP_062762140.1">
    <property type="nucleotide sequence ID" value="XM_062906483.1"/>
</dbReference>
<gene>
    <name evidence="1" type="ORF">QC763_0110660</name>
</gene>
<name>A0ABR0H2P2_9PEZI</name>
<dbReference type="Proteomes" id="UP001326199">
    <property type="component" value="Unassembled WGS sequence"/>
</dbReference>
<organism evidence="1 2">
    <name type="scientific">Podospora pseudopauciseta</name>
    <dbReference type="NCBI Taxonomy" id="2093780"/>
    <lineage>
        <taxon>Eukaryota</taxon>
        <taxon>Fungi</taxon>
        <taxon>Dikarya</taxon>
        <taxon>Ascomycota</taxon>
        <taxon>Pezizomycotina</taxon>
        <taxon>Sordariomycetes</taxon>
        <taxon>Sordariomycetidae</taxon>
        <taxon>Sordariales</taxon>
        <taxon>Podosporaceae</taxon>
        <taxon>Podospora</taxon>
    </lineage>
</organism>
<reference evidence="1 2" key="1">
    <citation type="journal article" date="2023" name="bioRxiv">
        <title>High-quality genome assemblies of four members of thePodospora anserinaspecies complex.</title>
        <authorList>
            <person name="Ament-Velasquez S.L."/>
            <person name="Vogan A.A."/>
            <person name="Wallerman O."/>
            <person name="Hartmann F."/>
            <person name="Gautier V."/>
            <person name="Silar P."/>
            <person name="Giraud T."/>
            <person name="Johannesson H."/>
        </authorList>
    </citation>
    <scope>NUCLEOTIDE SEQUENCE [LARGE SCALE GENOMIC DNA]</scope>
    <source>
        <strain evidence="1 2">CBS 411.78</strain>
    </source>
</reference>